<dbReference type="EMBL" id="BMEY01000001">
    <property type="protein sequence ID" value="GGA62140.1"/>
    <property type="molecule type" value="Genomic_DNA"/>
</dbReference>
<dbReference type="PANTHER" id="PTHR36112:SF1">
    <property type="entry name" value="RIBOSOMAL RNA SMALL SUBUNIT METHYLTRANSFERASE J"/>
    <property type="match status" value="1"/>
</dbReference>
<evidence type="ECO:0000313" key="1">
    <source>
        <dbReference type="EMBL" id="GGA62140.1"/>
    </source>
</evidence>
<dbReference type="SUPFAM" id="SSF53335">
    <property type="entry name" value="S-adenosyl-L-methionine-dependent methyltransferases"/>
    <property type="match status" value="1"/>
</dbReference>
<proteinExistence type="predicted"/>
<organism evidence="1 2">
    <name type="scientific">Ornithinibacillus halotolerans</name>
    <dbReference type="NCBI Taxonomy" id="1274357"/>
    <lineage>
        <taxon>Bacteria</taxon>
        <taxon>Bacillati</taxon>
        <taxon>Bacillota</taxon>
        <taxon>Bacilli</taxon>
        <taxon>Bacillales</taxon>
        <taxon>Bacillaceae</taxon>
        <taxon>Ornithinibacillus</taxon>
    </lineage>
</organism>
<dbReference type="Gene3D" id="3.40.50.150">
    <property type="entry name" value="Vaccinia Virus protein VP39"/>
    <property type="match status" value="1"/>
</dbReference>
<dbReference type="InterPro" id="IPR029063">
    <property type="entry name" value="SAM-dependent_MTases_sf"/>
</dbReference>
<comment type="caution">
    <text evidence="1">The sequence shown here is derived from an EMBL/GenBank/DDBJ whole genome shotgun (WGS) entry which is preliminary data.</text>
</comment>
<dbReference type="AlphaFoldDB" id="A0A916RMX0"/>
<evidence type="ECO:0000313" key="2">
    <source>
        <dbReference type="Proteomes" id="UP000613512"/>
    </source>
</evidence>
<accession>A0A916RMX0</accession>
<gene>
    <name evidence="1" type="ORF">GCM10008025_02600</name>
</gene>
<dbReference type="RefSeq" id="WP_188382869.1">
    <property type="nucleotide sequence ID" value="NZ_BMEY01000001.1"/>
</dbReference>
<dbReference type="PANTHER" id="PTHR36112">
    <property type="entry name" value="RIBOSOMAL RNA SMALL SUBUNIT METHYLTRANSFERASE J"/>
    <property type="match status" value="1"/>
</dbReference>
<dbReference type="Proteomes" id="UP000613512">
    <property type="component" value="Unassembled WGS sequence"/>
</dbReference>
<reference evidence="1" key="1">
    <citation type="journal article" date="2014" name="Int. J. Syst. Evol. Microbiol.">
        <title>Complete genome sequence of Corynebacterium casei LMG S-19264T (=DSM 44701T), isolated from a smear-ripened cheese.</title>
        <authorList>
            <consortium name="US DOE Joint Genome Institute (JGI-PGF)"/>
            <person name="Walter F."/>
            <person name="Albersmeier A."/>
            <person name="Kalinowski J."/>
            <person name="Ruckert C."/>
        </authorList>
    </citation>
    <scope>NUCLEOTIDE SEQUENCE</scope>
    <source>
        <strain evidence="1">CGMCC 1.12408</strain>
    </source>
</reference>
<sequence>MIITTSGKPSINIVSKAKQLSKRYNLPYIERLGVSIQTLKNEYKQDVIIVGSEKLVISPLSSDKELFFHPNLAYIRAKRILRGERDPFIEIAKLKEGMSLLDCTLGLASDSILASFVVGTSGKVTGIEGNELIYFIVKEGLTTFKSKNKYFNKAMQSIHVVHNDYLTYLLSLETNAYDVVYFDPMFQNGIETSTGINIIREQAIMTDMTEKVITEAKRVARQRVILKDHWKSDRFDKFGFNQLKRKTALFHYGTIELLKS</sequence>
<keyword evidence="2" id="KW-1185">Reference proteome</keyword>
<name>A0A916RMX0_9BACI</name>
<dbReference type="InterPro" id="IPR007536">
    <property type="entry name" value="16SrRNA_methylTrfase_J"/>
</dbReference>
<dbReference type="GO" id="GO:0008990">
    <property type="term" value="F:rRNA (guanine-N2-)-methyltransferase activity"/>
    <property type="evidence" value="ECO:0007669"/>
    <property type="project" value="InterPro"/>
</dbReference>
<protein>
    <recommendedName>
        <fullName evidence="3">SAM-dependent methyltransferase</fullName>
    </recommendedName>
</protein>
<reference evidence="1" key="2">
    <citation type="submission" date="2020-09" db="EMBL/GenBank/DDBJ databases">
        <authorList>
            <person name="Sun Q."/>
            <person name="Zhou Y."/>
        </authorList>
    </citation>
    <scope>NUCLEOTIDE SEQUENCE</scope>
    <source>
        <strain evidence="1">CGMCC 1.12408</strain>
    </source>
</reference>
<evidence type="ECO:0008006" key="3">
    <source>
        <dbReference type="Google" id="ProtNLM"/>
    </source>
</evidence>
<dbReference type="Pfam" id="PF04445">
    <property type="entry name" value="SAM_MT"/>
    <property type="match status" value="1"/>
</dbReference>